<dbReference type="InterPro" id="IPR050568">
    <property type="entry name" value="Transcr_DNA_Rep_Reg"/>
</dbReference>
<feature type="compositionally biased region" description="Low complexity" evidence="3">
    <location>
        <begin position="201"/>
        <end position="210"/>
    </location>
</feature>
<evidence type="ECO:0000256" key="2">
    <source>
        <dbReference type="ARBA" id="ARBA00023242"/>
    </source>
</evidence>
<feature type="compositionally biased region" description="Low complexity" evidence="3">
    <location>
        <begin position="224"/>
        <end position="241"/>
    </location>
</feature>
<feature type="compositionally biased region" description="Basic and acidic residues" evidence="3">
    <location>
        <begin position="363"/>
        <end position="378"/>
    </location>
</feature>
<protein>
    <submittedName>
        <fullName evidence="5">Histone-fold-containing protein</fullName>
    </submittedName>
</protein>
<feature type="compositionally biased region" description="Pro residues" evidence="3">
    <location>
        <begin position="211"/>
        <end position="223"/>
    </location>
</feature>
<reference evidence="5 6" key="1">
    <citation type="journal article" date="2024" name="IMA Fungus">
        <title>Apiospora arundinis, a panoply of carbohydrate-active enzymes and secondary metabolites.</title>
        <authorList>
            <person name="Sorensen T."/>
            <person name="Petersen C."/>
            <person name="Muurmann A.T."/>
            <person name="Christiansen J.V."/>
            <person name="Brundto M.L."/>
            <person name="Overgaard C.K."/>
            <person name="Boysen A.T."/>
            <person name="Wollenberg R.D."/>
            <person name="Larsen T.O."/>
            <person name="Sorensen J.L."/>
            <person name="Nielsen K.L."/>
            <person name="Sondergaard T.E."/>
        </authorList>
    </citation>
    <scope>NUCLEOTIDE SEQUENCE [LARGE SCALE GENOMIC DNA]</scope>
    <source>
        <strain evidence="5 6">AAU 773</strain>
    </source>
</reference>
<dbReference type="Proteomes" id="UP001390339">
    <property type="component" value="Unassembled WGS sequence"/>
</dbReference>
<gene>
    <name evidence="5" type="ORF">PGQ11_003813</name>
</gene>
<feature type="region of interest" description="Disordered" evidence="3">
    <location>
        <begin position="1"/>
        <end position="282"/>
    </location>
</feature>
<evidence type="ECO:0000256" key="1">
    <source>
        <dbReference type="ARBA" id="ARBA00004123"/>
    </source>
</evidence>
<proteinExistence type="predicted"/>
<evidence type="ECO:0000256" key="3">
    <source>
        <dbReference type="SAM" id="MobiDB-lite"/>
    </source>
</evidence>
<dbReference type="CDD" id="cd22906">
    <property type="entry name" value="HFD_DRAP1"/>
    <property type="match status" value="1"/>
</dbReference>
<feature type="compositionally biased region" description="Basic residues" evidence="3">
    <location>
        <begin position="389"/>
        <end position="401"/>
    </location>
</feature>
<comment type="subcellular location">
    <subcellularLocation>
        <location evidence="1">Nucleus</location>
    </subcellularLocation>
</comment>
<accession>A0ABR2J6J1</accession>
<sequence>MSTGAENDGASYAPRSPDLSSFFTGGPESVALPNYANNSGGIPEYSSSSLQPHIRTLQPHHSFPQNYPPQPPPHSSPLQQQTHHYGLHQHHQHPQHHQHQQQPRQTPPSSYAALQQPFYPQHQPQHQHQYSPPQQLQLQLQQQQQQQQQQQPQPQAPYHQQQAPSSHPQQQQTQIQPQPQPQLQPQLQPQQQPYFPPPAYPANHNANQYQPPAPAPAPVPAPAPASTSAPAPAPAHASPSPASRPPIKHEFPAESEPIAAMPARKASQMSQETEIAPSPVKTKFPTARIKRIMQADEEVGKVAQQTPIAVGKALELFMVQLVTKSADVAKERNSKRISAQMLKQAIDSNNEWDFLRDIVSKVSEKEDTSRAGKAKVETESEEEVEPQPKKRRGGRKKKAES</sequence>
<dbReference type="SUPFAM" id="SSF47113">
    <property type="entry name" value="Histone-fold"/>
    <property type="match status" value="1"/>
</dbReference>
<feature type="compositionally biased region" description="Low complexity" evidence="3">
    <location>
        <begin position="100"/>
        <end position="193"/>
    </location>
</feature>
<dbReference type="PANTHER" id="PTHR10252:SF5">
    <property type="entry name" value="DR1-ASSOCIATED COREPRESSOR"/>
    <property type="match status" value="1"/>
</dbReference>
<evidence type="ECO:0000313" key="6">
    <source>
        <dbReference type="Proteomes" id="UP001390339"/>
    </source>
</evidence>
<feature type="region of interest" description="Disordered" evidence="3">
    <location>
        <begin position="363"/>
        <end position="401"/>
    </location>
</feature>
<feature type="compositionally biased region" description="Pro residues" evidence="3">
    <location>
        <begin position="66"/>
        <end position="75"/>
    </location>
</feature>
<dbReference type="InterPro" id="IPR009072">
    <property type="entry name" value="Histone-fold"/>
</dbReference>
<evidence type="ECO:0000259" key="4">
    <source>
        <dbReference type="Pfam" id="PF00808"/>
    </source>
</evidence>
<evidence type="ECO:0000313" key="5">
    <source>
        <dbReference type="EMBL" id="KAK8873299.1"/>
    </source>
</evidence>
<name>A0ABR2J6J1_9PEZI</name>
<dbReference type="PANTHER" id="PTHR10252">
    <property type="entry name" value="HISTONE-LIKE TRANSCRIPTION FACTOR CCAAT-RELATED"/>
    <property type="match status" value="1"/>
</dbReference>
<feature type="compositionally biased region" description="Basic residues" evidence="3">
    <location>
        <begin position="85"/>
        <end position="99"/>
    </location>
</feature>
<feature type="compositionally biased region" description="Polar residues" evidence="3">
    <location>
        <begin position="35"/>
        <end position="51"/>
    </location>
</feature>
<comment type="caution">
    <text evidence="5">The sequence shown here is derived from an EMBL/GenBank/DDBJ whole genome shotgun (WGS) entry which is preliminary data.</text>
</comment>
<dbReference type="InterPro" id="IPR003958">
    <property type="entry name" value="CBFA_NFYB_domain"/>
</dbReference>
<dbReference type="EMBL" id="JAPCWZ010000003">
    <property type="protein sequence ID" value="KAK8873299.1"/>
    <property type="molecule type" value="Genomic_DNA"/>
</dbReference>
<keyword evidence="2" id="KW-0539">Nucleus</keyword>
<keyword evidence="6" id="KW-1185">Reference proteome</keyword>
<organism evidence="5 6">
    <name type="scientific">Apiospora arundinis</name>
    <dbReference type="NCBI Taxonomy" id="335852"/>
    <lineage>
        <taxon>Eukaryota</taxon>
        <taxon>Fungi</taxon>
        <taxon>Dikarya</taxon>
        <taxon>Ascomycota</taxon>
        <taxon>Pezizomycotina</taxon>
        <taxon>Sordariomycetes</taxon>
        <taxon>Xylariomycetidae</taxon>
        <taxon>Amphisphaeriales</taxon>
        <taxon>Apiosporaceae</taxon>
        <taxon>Apiospora</taxon>
    </lineage>
</organism>
<dbReference type="Gene3D" id="1.10.20.10">
    <property type="entry name" value="Histone, subunit A"/>
    <property type="match status" value="1"/>
</dbReference>
<dbReference type="Pfam" id="PF00808">
    <property type="entry name" value="CBFD_NFYB_HMF"/>
    <property type="match status" value="1"/>
</dbReference>
<feature type="domain" description="Transcription factor CBF/NF-Y/archaeal histone" evidence="4">
    <location>
        <begin position="283"/>
        <end position="346"/>
    </location>
</feature>